<accession>A0A561UW77</accession>
<evidence type="ECO:0000256" key="4">
    <source>
        <dbReference type="SAM" id="Coils"/>
    </source>
</evidence>
<dbReference type="InterPro" id="IPR050679">
    <property type="entry name" value="Bact_HTH_transcr_reg"/>
</dbReference>
<dbReference type="SMART" id="SM00345">
    <property type="entry name" value="HTH_GNTR"/>
    <property type="match status" value="1"/>
</dbReference>
<evidence type="ECO:0000259" key="5">
    <source>
        <dbReference type="PROSITE" id="PS50949"/>
    </source>
</evidence>
<feature type="domain" description="HTH gntR-type" evidence="5">
    <location>
        <begin position="21"/>
        <end position="89"/>
    </location>
</feature>
<evidence type="ECO:0000256" key="1">
    <source>
        <dbReference type="ARBA" id="ARBA00023015"/>
    </source>
</evidence>
<organism evidence="6 7">
    <name type="scientific">Streptomyces brevispora</name>
    <dbReference type="NCBI Taxonomy" id="887462"/>
    <lineage>
        <taxon>Bacteria</taxon>
        <taxon>Bacillati</taxon>
        <taxon>Actinomycetota</taxon>
        <taxon>Actinomycetes</taxon>
        <taxon>Kitasatosporales</taxon>
        <taxon>Streptomycetaceae</taxon>
        <taxon>Streptomyces</taxon>
    </lineage>
</organism>
<dbReference type="Pfam" id="PF00392">
    <property type="entry name" value="GntR"/>
    <property type="match status" value="1"/>
</dbReference>
<dbReference type="GO" id="GO:0045892">
    <property type="term" value="P:negative regulation of DNA-templated transcription"/>
    <property type="evidence" value="ECO:0007669"/>
    <property type="project" value="TreeGrafter"/>
</dbReference>
<dbReference type="Proteomes" id="UP000318186">
    <property type="component" value="Unassembled WGS sequence"/>
</dbReference>
<name>A0A561UW77_9ACTN</name>
<dbReference type="EMBL" id="VIWW01000001">
    <property type="protein sequence ID" value="TWG03615.1"/>
    <property type="molecule type" value="Genomic_DNA"/>
</dbReference>
<reference evidence="6 7" key="1">
    <citation type="submission" date="2019-06" db="EMBL/GenBank/DDBJ databases">
        <title>Sequencing the genomes of 1000 actinobacteria strains.</title>
        <authorList>
            <person name="Klenk H.-P."/>
        </authorList>
    </citation>
    <scope>NUCLEOTIDE SEQUENCE [LARGE SCALE GENOMIC DNA]</scope>
    <source>
        <strain evidence="6 7">DSM 42059</strain>
    </source>
</reference>
<evidence type="ECO:0000313" key="6">
    <source>
        <dbReference type="EMBL" id="TWG03615.1"/>
    </source>
</evidence>
<keyword evidence="4" id="KW-0175">Coiled coil</keyword>
<evidence type="ECO:0000313" key="7">
    <source>
        <dbReference type="Proteomes" id="UP000318186"/>
    </source>
</evidence>
<sequence>MGWRGVVVRRRGRRPAGSGVPLTFEVIAEAVRERIRSGGLRPGDALPTQAVLMREFGASSLTVQKAMTLLKQEGWAVSRPGKGAFVAHHDHPDGADDLDGPETTAPAVVATARVEALERALADAVEQIADLRGRIEALETRSGTRDR</sequence>
<dbReference type="Gene3D" id="1.10.10.10">
    <property type="entry name" value="Winged helix-like DNA-binding domain superfamily/Winged helix DNA-binding domain"/>
    <property type="match status" value="1"/>
</dbReference>
<dbReference type="InterPro" id="IPR036388">
    <property type="entry name" value="WH-like_DNA-bd_sf"/>
</dbReference>
<dbReference type="PROSITE" id="PS50949">
    <property type="entry name" value="HTH_GNTR"/>
    <property type="match status" value="1"/>
</dbReference>
<gene>
    <name evidence="6" type="ORF">FHX80_112049</name>
</gene>
<feature type="coiled-coil region" evidence="4">
    <location>
        <begin position="107"/>
        <end position="141"/>
    </location>
</feature>
<evidence type="ECO:0000256" key="2">
    <source>
        <dbReference type="ARBA" id="ARBA00023125"/>
    </source>
</evidence>
<dbReference type="CDD" id="cd07377">
    <property type="entry name" value="WHTH_GntR"/>
    <property type="match status" value="1"/>
</dbReference>
<dbReference type="AlphaFoldDB" id="A0A561UW77"/>
<keyword evidence="1" id="KW-0805">Transcription regulation</keyword>
<dbReference type="PANTHER" id="PTHR44846">
    <property type="entry name" value="MANNOSYL-D-GLYCERATE TRANSPORT/METABOLISM SYSTEM REPRESSOR MNGR-RELATED"/>
    <property type="match status" value="1"/>
</dbReference>
<dbReference type="GO" id="GO:0003700">
    <property type="term" value="F:DNA-binding transcription factor activity"/>
    <property type="evidence" value="ECO:0007669"/>
    <property type="project" value="InterPro"/>
</dbReference>
<dbReference type="PANTHER" id="PTHR44846:SF1">
    <property type="entry name" value="MANNOSYL-D-GLYCERATE TRANSPORT_METABOLISM SYSTEM REPRESSOR MNGR-RELATED"/>
    <property type="match status" value="1"/>
</dbReference>
<dbReference type="RefSeq" id="WP_280118744.1">
    <property type="nucleotide sequence ID" value="NZ_JBHJUX010000025.1"/>
</dbReference>
<protein>
    <submittedName>
        <fullName evidence="6">Regulatory GntR family protein</fullName>
    </submittedName>
</protein>
<keyword evidence="2" id="KW-0238">DNA-binding</keyword>
<dbReference type="InterPro" id="IPR000524">
    <property type="entry name" value="Tscrpt_reg_HTH_GntR"/>
</dbReference>
<evidence type="ECO:0000256" key="3">
    <source>
        <dbReference type="ARBA" id="ARBA00023163"/>
    </source>
</evidence>
<dbReference type="GO" id="GO:0003677">
    <property type="term" value="F:DNA binding"/>
    <property type="evidence" value="ECO:0007669"/>
    <property type="project" value="UniProtKB-KW"/>
</dbReference>
<comment type="caution">
    <text evidence="6">The sequence shown here is derived from an EMBL/GenBank/DDBJ whole genome shotgun (WGS) entry which is preliminary data.</text>
</comment>
<proteinExistence type="predicted"/>
<dbReference type="InterPro" id="IPR036390">
    <property type="entry name" value="WH_DNA-bd_sf"/>
</dbReference>
<dbReference type="SUPFAM" id="SSF46785">
    <property type="entry name" value="Winged helix' DNA-binding domain"/>
    <property type="match status" value="1"/>
</dbReference>
<keyword evidence="3" id="KW-0804">Transcription</keyword>